<dbReference type="PROSITE" id="PS51462">
    <property type="entry name" value="NUDIX"/>
    <property type="match status" value="1"/>
</dbReference>
<dbReference type="GO" id="GO:0005737">
    <property type="term" value="C:cytoplasm"/>
    <property type="evidence" value="ECO:0007669"/>
    <property type="project" value="TreeGrafter"/>
</dbReference>
<dbReference type="SUPFAM" id="SSF55811">
    <property type="entry name" value="Nudix"/>
    <property type="match status" value="1"/>
</dbReference>
<dbReference type="PROSITE" id="PS00893">
    <property type="entry name" value="NUDIX_BOX"/>
    <property type="match status" value="1"/>
</dbReference>
<dbReference type="InterPro" id="IPR015797">
    <property type="entry name" value="NUDIX_hydrolase-like_dom_sf"/>
</dbReference>
<dbReference type="GO" id="GO:0008270">
    <property type="term" value="F:zinc ion binding"/>
    <property type="evidence" value="ECO:0007669"/>
    <property type="project" value="InterPro"/>
</dbReference>
<keyword evidence="1" id="KW-0378">Hydrolase</keyword>
<evidence type="ECO:0008006" key="5">
    <source>
        <dbReference type="Google" id="ProtNLM"/>
    </source>
</evidence>
<dbReference type="InterPro" id="IPR001878">
    <property type="entry name" value="Znf_CCHC"/>
</dbReference>
<dbReference type="PANTHER" id="PTHR23114">
    <property type="entry name" value="M7GPPPN-MRNA HYDROLASE"/>
    <property type="match status" value="1"/>
</dbReference>
<evidence type="ECO:0000259" key="2">
    <source>
        <dbReference type="PROSITE" id="PS50158"/>
    </source>
</evidence>
<dbReference type="Pfam" id="PF00293">
    <property type="entry name" value="NUDIX"/>
    <property type="match status" value="1"/>
</dbReference>
<protein>
    <recommendedName>
        <fullName evidence="5">Nudix hydrolase domain-containing protein</fullName>
    </recommendedName>
</protein>
<evidence type="ECO:0000313" key="4">
    <source>
        <dbReference type="EMBL" id="QHT18315.1"/>
    </source>
</evidence>
<dbReference type="GO" id="GO:0016787">
    <property type="term" value="F:hydrolase activity"/>
    <property type="evidence" value="ECO:0007669"/>
    <property type="project" value="UniProtKB-KW"/>
</dbReference>
<accession>A0A6C0DSZ0</accession>
<organism evidence="4">
    <name type="scientific">viral metagenome</name>
    <dbReference type="NCBI Taxonomy" id="1070528"/>
    <lineage>
        <taxon>unclassified sequences</taxon>
        <taxon>metagenomes</taxon>
        <taxon>organismal metagenomes</taxon>
    </lineage>
</organism>
<dbReference type="InterPro" id="IPR020084">
    <property type="entry name" value="NUDIX_hydrolase_CS"/>
</dbReference>
<dbReference type="EMBL" id="MN739654">
    <property type="protein sequence ID" value="QHT18315.1"/>
    <property type="molecule type" value="Genomic_DNA"/>
</dbReference>
<name>A0A6C0DSZ0_9ZZZZ</name>
<sequence length="298" mass="34702">MRGGNTTMICTNCGGQGHSFRQCIAPVMSYGVIMVRPKNRSFCIAEKLVQQPSFVTGLETQELEFLLIQRRDSLGFIELTRGRYKMNDVDYIILHMKRITHAERMKYLEGPFETIWNSMWGLDHSHLYKNEYETAKAKWESIHKGVTDANGTFWTVEDMIREAGEAQETPEWGFPKGRRDAHENDYICAMREMYEETGVKEEDVIPIQNLEPLVESFFGSNHVHYCHKYYVVWVPPTTNIEFDAENDHMRREIGDIQWVSLEKGLSLIRPENIEKREVLLRAASLFRNLCPFPLGNKL</sequence>
<evidence type="ECO:0000256" key="1">
    <source>
        <dbReference type="ARBA" id="ARBA00022801"/>
    </source>
</evidence>
<dbReference type="Gene3D" id="3.90.79.10">
    <property type="entry name" value="Nucleoside Triphosphate Pyrophosphohydrolase"/>
    <property type="match status" value="1"/>
</dbReference>
<reference evidence="4" key="1">
    <citation type="journal article" date="2020" name="Nature">
        <title>Giant virus diversity and host interactions through global metagenomics.</title>
        <authorList>
            <person name="Schulz F."/>
            <person name="Roux S."/>
            <person name="Paez-Espino D."/>
            <person name="Jungbluth S."/>
            <person name="Walsh D.A."/>
            <person name="Denef V.J."/>
            <person name="McMahon K.D."/>
            <person name="Konstantinidis K.T."/>
            <person name="Eloe-Fadrosh E.A."/>
            <person name="Kyrpides N.C."/>
            <person name="Woyke T."/>
        </authorList>
    </citation>
    <scope>NUCLEOTIDE SEQUENCE</scope>
    <source>
        <strain evidence="4">GVMAG-M-3300023174-46</strain>
    </source>
</reference>
<dbReference type="PROSITE" id="PS50158">
    <property type="entry name" value="ZF_CCHC"/>
    <property type="match status" value="1"/>
</dbReference>
<feature type="domain" description="Nudix hydrolase" evidence="3">
    <location>
        <begin position="49"/>
        <end position="281"/>
    </location>
</feature>
<evidence type="ECO:0000259" key="3">
    <source>
        <dbReference type="PROSITE" id="PS51462"/>
    </source>
</evidence>
<dbReference type="AlphaFoldDB" id="A0A6C0DSZ0"/>
<feature type="domain" description="CCHC-type" evidence="2">
    <location>
        <begin position="10"/>
        <end position="23"/>
    </location>
</feature>
<proteinExistence type="predicted"/>
<dbReference type="GO" id="GO:0003676">
    <property type="term" value="F:nucleic acid binding"/>
    <property type="evidence" value="ECO:0007669"/>
    <property type="project" value="InterPro"/>
</dbReference>
<dbReference type="InterPro" id="IPR000086">
    <property type="entry name" value="NUDIX_hydrolase_dom"/>
</dbReference>
<dbReference type="PANTHER" id="PTHR23114:SF17">
    <property type="entry name" value="M7GPPPN-MRNA HYDROLASE"/>
    <property type="match status" value="1"/>
</dbReference>